<dbReference type="InterPro" id="IPR011335">
    <property type="entry name" value="Restrct_endonuc-II-like"/>
</dbReference>
<dbReference type="PANTHER" id="PTHR38590">
    <property type="entry name" value="BLL0828 PROTEIN"/>
    <property type="match status" value="1"/>
</dbReference>
<reference evidence="2" key="2">
    <citation type="journal article" date="2021" name="PeerJ">
        <title>Extensive microbial diversity within the chicken gut microbiome revealed by metagenomics and culture.</title>
        <authorList>
            <person name="Gilroy R."/>
            <person name="Ravi A."/>
            <person name="Getino M."/>
            <person name="Pursley I."/>
            <person name="Horton D.L."/>
            <person name="Alikhan N.F."/>
            <person name="Baker D."/>
            <person name="Gharbi K."/>
            <person name="Hall N."/>
            <person name="Watson M."/>
            <person name="Adriaenssens E.M."/>
            <person name="Foster-Nyarko E."/>
            <person name="Jarju S."/>
            <person name="Secka A."/>
            <person name="Antonio M."/>
            <person name="Oren A."/>
            <person name="Chaudhuri R.R."/>
            <person name="La Ragione R."/>
            <person name="Hildebrand F."/>
            <person name="Pallen M.J."/>
        </authorList>
    </citation>
    <scope>NUCLEOTIDE SEQUENCE</scope>
    <source>
        <strain evidence="2">CHK195-12923</strain>
    </source>
</reference>
<dbReference type="Pfam" id="PF04480">
    <property type="entry name" value="DUF559"/>
    <property type="match status" value="1"/>
</dbReference>
<keyword evidence="2" id="KW-0378">Hydrolase</keyword>
<accession>A0A9D1SIG0</accession>
<evidence type="ECO:0000313" key="3">
    <source>
        <dbReference type="Proteomes" id="UP000824110"/>
    </source>
</evidence>
<dbReference type="CDD" id="cd01038">
    <property type="entry name" value="Endonuclease_DUF559"/>
    <property type="match status" value="1"/>
</dbReference>
<feature type="domain" description="DUF559" evidence="1">
    <location>
        <begin position="9"/>
        <end position="113"/>
    </location>
</feature>
<dbReference type="EMBL" id="DVNE01000019">
    <property type="protein sequence ID" value="HIU61386.1"/>
    <property type="molecule type" value="Genomic_DNA"/>
</dbReference>
<dbReference type="InterPro" id="IPR007569">
    <property type="entry name" value="DUF559"/>
</dbReference>
<dbReference type="Gene3D" id="3.40.960.10">
    <property type="entry name" value="VSR Endonuclease"/>
    <property type="match status" value="1"/>
</dbReference>
<keyword evidence="2" id="KW-0255">Endonuclease</keyword>
<protein>
    <submittedName>
        <fullName evidence="2">Endonuclease domain-containing protein</fullName>
    </submittedName>
</protein>
<evidence type="ECO:0000259" key="1">
    <source>
        <dbReference type="Pfam" id="PF04480"/>
    </source>
</evidence>
<dbReference type="SUPFAM" id="SSF52980">
    <property type="entry name" value="Restriction endonuclease-like"/>
    <property type="match status" value="1"/>
</dbReference>
<gene>
    <name evidence="2" type="ORF">IAB69_01890</name>
</gene>
<keyword evidence="2" id="KW-0540">Nuclease</keyword>
<dbReference type="AlphaFoldDB" id="A0A9D1SIG0"/>
<proteinExistence type="predicted"/>
<name>A0A9D1SIG0_9FIRM</name>
<dbReference type="InterPro" id="IPR047216">
    <property type="entry name" value="Endonuclease_DUF559_bact"/>
</dbReference>
<dbReference type="GO" id="GO:0004519">
    <property type="term" value="F:endonuclease activity"/>
    <property type="evidence" value="ECO:0007669"/>
    <property type="project" value="UniProtKB-KW"/>
</dbReference>
<evidence type="ECO:0000313" key="2">
    <source>
        <dbReference type="EMBL" id="HIU61386.1"/>
    </source>
</evidence>
<organism evidence="2 3">
    <name type="scientific">Candidatus Coproplasma excrementigallinarum</name>
    <dbReference type="NCBI Taxonomy" id="2840747"/>
    <lineage>
        <taxon>Bacteria</taxon>
        <taxon>Bacillati</taxon>
        <taxon>Bacillota</taxon>
        <taxon>Clostridia</taxon>
        <taxon>Eubacteriales</taxon>
        <taxon>Candidatus Coproplasma</taxon>
    </lineage>
</organism>
<dbReference type="PANTHER" id="PTHR38590:SF1">
    <property type="entry name" value="BLL0828 PROTEIN"/>
    <property type="match status" value="1"/>
</dbReference>
<comment type="caution">
    <text evidence="2">The sequence shown here is derived from an EMBL/GenBank/DDBJ whole genome shotgun (WGS) entry which is preliminary data.</text>
</comment>
<reference evidence="2" key="1">
    <citation type="submission" date="2020-10" db="EMBL/GenBank/DDBJ databases">
        <authorList>
            <person name="Gilroy R."/>
        </authorList>
    </citation>
    <scope>NUCLEOTIDE SEQUENCE</scope>
    <source>
        <strain evidence="2">CHK195-12923</strain>
    </source>
</reference>
<sequence length="129" mass="15497">MERKFNFKLLANAKNLRRNMTKEERRLWYNFLSNYSEKFVRQKIIGNYIADFYCAKAKLVIELDGSQHYEDANMEYDEVRSKYFAEYGIDVLRISNLEVNKNFRGVCEYINRFVVERLAALKVSSHEKE</sequence>
<dbReference type="Proteomes" id="UP000824110">
    <property type="component" value="Unassembled WGS sequence"/>
</dbReference>